<dbReference type="PANTHER" id="PTHR13774:SF32">
    <property type="entry name" value="ANTISENSE-ENHANCING SEQUENCE 1"/>
    <property type="match status" value="1"/>
</dbReference>
<dbReference type="Proteomes" id="UP001451606">
    <property type="component" value="Chromosome"/>
</dbReference>
<dbReference type="PANTHER" id="PTHR13774">
    <property type="entry name" value="PHENAZINE BIOSYNTHESIS PROTEIN"/>
    <property type="match status" value="1"/>
</dbReference>
<dbReference type="KEGG" id="omr:OXIME_001318"/>
<dbReference type="PIRSF" id="PIRSF016184">
    <property type="entry name" value="PhzC_PhzF"/>
    <property type="match status" value="1"/>
</dbReference>
<dbReference type="GeneID" id="95968055"/>
<reference evidence="1 2" key="1">
    <citation type="submission" date="2023-09" db="EMBL/GenBank/DDBJ databases">
        <authorList>
            <person name="Golyshina O.V."/>
            <person name="Lunev E.A."/>
            <person name="Bargiela R."/>
            <person name="Gaines M.C."/>
            <person name="Daum B."/>
            <person name="Bale N.J."/>
            <person name="Koenen M."/>
            <person name="Sinninghe Damst J.S."/>
            <person name="Yakimov M."/>
            <person name="Golyshin P.N."/>
        </authorList>
    </citation>
    <scope>NUCLEOTIDE SEQUENCE [LARGE SCALE GENOMIC DNA]</scope>
    <source>
        <strain evidence="1 2">M1</strain>
    </source>
</reference>
<sequence>MKSQENIENHNLKENLMDFTIVDVFAERPFEGNQLAVVRTDIDLTTEQMMAVTREFGFSETTFIRRNNNVNLPIPVRIFGLEGEMKFAGHPSIGTASVIARGKNIKSLTLKLGIGDKLVNIENSGKGQFFEMEQGKPEFMETHSKEDISQSIGINAGIIDPELPVETVSTGNTFVIVPIRNLQDLAALKITSDRSWQYLKDHGAMHFYLVSRQTLSPSAVLHARMIYEKGEDPATGSAAGPAAAYMLKHGILKSMNYGWIEQGFEIGRPSMMRVRGRIAGDSIEGIKVAGRCFHMAEGKLSSPF</sequence>
<evidence type="ECO:0000313" key="1">
    <source>
        <dbReference type="EMBL" id="WYY00735.1"/>
    </source>
</evidence>
<gene>
    <name evidence="1" type="ORF">OXIME_001318</name>
</gene>
<dbReference type="AlphaFoldDB" id="A0AAX4NGZ5"/>
<organism evidence="1 2">
    <name type="scientific">Oxyplasma meridianum</name>
    <dbReference type="NCBI Taxonomy" id="3073602"/>
    <lineage>
        <taxon>Archaea</taxon>
        <taxon>Methanobacteriati</taxon>
        <taxon>Thermoplasmatota</taxon>
        <taxon>Thermoplasmata</taxon>
        <taxon>Thermoplasmatales</taxon>
        <taxon>Thermoplasmataceae</taxon>
        <taxon>Oxyplasma</taxon>
    </lineage>
</organism>
<protein>
    <submittedName>
        <fullName evidence="1">PhzF family phenazine biosynthesis protein</fullName>
    </submittedName>
</protein>
<dbReference type="GO" id="GO:0005737">
    <property type="term" value="C:cytoplasm"/>
    <property type="evidence" value="ECO:0007669"/>
    <property type="project" value="TreeGrafter"/>
</dbReference>
<evidence type="ECO:0000313" key="2">
    <source>
        <dbReference type="Proteomes" id="UP001451606"/>
    </source>
</evidence>
<dbReference type="EMBL" id="CP133772">
    <property type="protein sequence ID" value="WYY00735.1"/>
    <property type="molecule type" value="Genomic_DNA"/>
</dbReference>
<dbReference type="InterPro" id="IPR003719">
    <property type="entry name" value="Phenazine_PhzF-like"/>
</dbReference>
<dbReference type="RefSeq" id="WP_393971068.1">
    <property type="nucleotide sequence ID" value="NZ_CP133772.1"/>
</dbReference>
<keyword evidence="2" id="KW-1185">Reference proteome</keyword>
<dbReference type="Pfam" id="PF02567">
    <property type="entry name" value="PhzC-PhzF"/>
    <property type="match status" value="1"/>
</dbReference>
<dbReference type="Gene3D" id="3.10.310.10">
    <property type="entry name" value="Diaminopimelate Epimerase, Chain A, domain 1"/>
    <property type="match status" value="2"/>
</dbReference>
<proteinExistence type="predicted"/>
<dbReference type="GO" id="GO:0016853">
    <property type="term" value="F:isomerase activity"/>
    <property type="evidence" value="ECO:0007669"/>
    <property type="project" value="TreeGrafter"/>
</dbReference>
<dbReference type="SUPFAM" id="SSF54506">
    <property type="entry name" value="Diaminopimelate epimerase-like"/>
    <property type="match status" value="1"/>
</dbReference>
<dbReference type="NCBIfam" id="TIGR00654">
    <property type="entry name" value="PhzF_family"/>
    <property type="match status" value="1"/>
</dbReference>
<accession>A0AAX4NGZ5</accession>
<name>A0AAX4NGZ5_9ARCH</name>